<dbReference type="GO" id="GO:0003676">
    <property type="term" value="F:nucleic acid binding"/>
    <property type="evidence" value="ECO:0007669"/>
    <property type="project" value="InterPro"/>
</dbReference>
<accession>A0A8S9N1H6</accession>
<comment type="caution">
    <text evidence="3">The sequence shown here is derived from an EMBL/GenBank/DDBJ whole genome shotgun (WGS) entry which is preliminary data.</text>
</comment>
<gene>
    <name evidence="3" type="ORF">F2Q69_00054428</name>
</gene>
<dbReference type="InterPro" id="IPR044730">
    <property type="entry name" value="RNase_H-like_dom_plant"/>
</dbReference>
<dbReference type="Proteomes" id="UP000712600">
    <property type="component" value="Unassembled WGS sequence"/>
</dbReference>
<dbReference type="PANTHER" id="PTHR47074">
    <property type="entry name" value="BNAC02G40300D PROTEIN"/>
    <property type="match status" value="1"/>
</dbReference>
<dbReference type="InterPro" id="IPR052929">
    <property type="entry name" value="RNase_H-like_EbsB-rel"/>
</dbReference>
<name>A0A8S9N1H6_BRACR</name>
<dbReference type="CDD" id="cd06222">
    <property type="entry name" value="RNase_H_like"/>
    <property type="match status" value="1"/>
</dbReference>
<dbReference type="PANTHER" id="PTHR47074:SF49">
    <property type="entry name" value="POLYNUCLEOTIDYL TRANSFERASE, RIBONUCLEASE H-LIKE SUPERFAMILY PROTEIN"/>
    <property type="match status" value="1"/>
</dbReference>
<proteinExistence type="predicted"/>
<evidence type="ECO:0000259" key="2">
    <source>
        <dbReference type="Pfam" id="PF13966"/>
    </source>
</evidence>
<dbReference type="Pfam" id="PF13966">
    <property type="entry name" value="zf-RVT"/>
    <property type="match status" value="1"/>
</dbReference>
<evidence type="ECO:0000313" key="4">
    <source>
        <dbReference type="Proteomes" id="UP000712600"/>
    </source>
</evidence>
<evidence type="ECO:0000313" key="3">
    <source>
        <dbReference type="EMBL" id="KAF3487207.1"/>
    </source>
</evidence>
<dbReference type="InterPro" id="IPR026960">
    <property type="entry name" value="RVT-Znf"/>
</dbReference>
<dbReference type="Gene3D" id="3.30.420.10">
    <property type="entry name" value="Ribonuclease H-like superfamily/Ribonuclease H"/>
    <property type="match status" value="1"/>
</dbReference>
<dbReference type="AlphaFoldDB" id="A0A8S9N1H6"/>
<organism evidence="3 4">
    <name type="scientific">Brassica cretica</name>
    <name type="common">Mustard</name>
    <dbReference type="NCBI Taxonomy" id="69181"/>
    <lineage>
        <taxon>Eukaryota</taxon>
        <taxon>Viridiplantae</taxon>
        <taxon>Streptophyta</taxon>
        <taxon>Embryophyta</taxon>
        <taxon>Tracheophyta</taxon>
        <taxon>Spermatophyta</taxon>
        <taxon>Magnoliopsida</taxon>
        <taxon>eudicotyledons</taxon>
        <taxon>Gunneridae</taxon>
        <taxon>Pentapetalae</taxon>
        <taxon>rosids</taxon>
        <taxon>malvids</taxon>
        <taxon>Brassicales</taxon>
        <taxon>Brassicaceae</taxon>
        <taxon>Brassiceae</taxon>
        <taxon>Brassica</taxon>
    </lineage>
</organism>
<sequence length="266" mass="29587">MKKTSMDNKKSRPPNLGNIPISIPKLVLQRRGVTVEGLCPHCNEEETAIHLFFLCPYAKKAWEQAPPQSLQNWESNVAPPGNHHFFEPGLPSSDGNHCSIAPMDLMEPMGDLRGTVASTTRAELQLPIPSDCSIVNCDASWLSESFSAGLGWLIEEKQSGVTTEFQARAEYVASPLMAEALALREALTTVRQHRCSNVWIRSDNLELIRAINSKAFPMELFGVLKDIEFISQFFDFICFTHVSRSYNGRVDSLAKSAHHLASPALY</sequence>
<dbReference type="EMBL" id="QGKX02002183">
    <property type="protein sequence ID" value="KAF3487207.1"/>
    <property type="molecule type" value="Genomic_DNA"/>
</dbReference>
<dbReference type="InterPro" id="IPR002156">
    <property type="entry name" value="RNaseH_domain"/>
</dbReference>
<dbReference type="GO" id="GO:0004523">
    <property type="term" value="F:RNA-DNA hybrid ribonuclease activity"/>
    <property type="evidence" value="ECO:0007669"/>
    <property type="project" value="InterPro"/>
</dbReference>
<reference evidence="3" key="1">
    <citation type="submission" date="2019-12" db="EMBL/GenBank/DDBJ databases">
        <title>Genome sequencing and annotation of Brassica cretica.</title>
        <authorList>
            <person name="Studholme D.J."/>
            <person name="Sarris P."/>
        </authorList>
    </citation>
    <scope>NUCLEOTIDE SEQUENCE</scope>
    <source>
        <strain evidence="3">PFS-109/04</strain>
        <tissue evidence="3">Leaf</tissue>
    </source>
</reference>
<feature type="domain" description="RNase H type-1" evidence="1">
    <location>
        <begin position="136"/>
        <end position="257"/>
    </location>
</feature>
<dbReference type="Pfam" id="PF13456">
    <property type="entry name" value="RVT_3"/>
    <property type="match status" value="1"/>
</dbReference>
<feature type="domain" description="Reverse transcriptase zinc-binding" evidence="2">
    <location>
        <begin position="28"/>
        <end position="62"/>
    </location>
</feature>
<dbReference type="InterPro" id="IPR012337">
    <property type="entry name" value="RNaseH-like_sf"/>
</dbReference>
<evidence type="ECO:0000259" key="1">
    <source>
        <dbReference type="Pfam" id="PF13456"/>
    </source>
</evidence>
<protein>
    <recommendedName>
        <fullName evidence="5">RNase H type-1 domain-containing protein</fullName>
    </recommendedName>
</protein>
<dbReference type="SUPFAM" id="SSF53098">
    <property type="entry name" value="Ribonuclease H-like"/>
    <property type="match status" value="1"/>
</dbReference>
<evidence type="ECO:0008006" key="5">
    <source>
        <dbReference type="Google" id="ProtNLM"/>
    </source>
</evidence>
<dbReference type="InterPro" id="IPR036397">
    <property type="entry name" value="RNaseH_sf"/>
</dbReference>